<organism evidence="1 2">
    <name type="scientific">Staphylothermus hellenicus (strain DSM 12710 / JCM 10830 / BK20S6-10-b1 / P8)</name>
    <dbReference type="NCBI Taxonomy" id="591019"/>
    <lineage>
        <taxon>Archaea</taxon>
        <taxon>Thermoproteota</taxon>
        <taxon>Thermoprotei</taxon>
        <taxon>Desulfurococcales</taxon>
        <taxon>Desulfurococcaceae</taxon>
        <taxon>Staphylothermus</taxon>
    </lineage>
</organism>
<dbReference type="Proteomes" id="UP000002573">
    <property type="component" value="Chromosome"/>
</dbReference>
<dbReference type="STRING" id="591019.Shell_0689"/>
<dbReference type="AlphaFoldDB" id="D7DCB4"/>
<gene>
    <name evidence="1" type="ordered locus">Shell_0689</name>
</gene>
<keyword evidence="2" id="KW-1185">Reference proteome</keyword>
<dbReference type="GeneID" id="9233978"/>
<protein>
    <submittedName>
        <fullName evidence="1">Uncharacterized protein</fullName>
    </submittedName>
</protein>
<dbReference type="eggNOG" id="arCOG04032">
    <property type="taxonomic scope" value="Archaea"/>
</dbReference>
<proteinExistence type="predicted"/>
<evidence type="ECO:0000313" key="2">
    <source>
        <dbReference type="Proteomes" id="UP000002573"/>
    </source>
</evidence>
<dbReference type="EMBL" id="CP002051">
    <property type="protein sequence ID" value="ADI31811.1"/>
    <property type="molecule type" value="Genomic_DNA"/>
</dbReference>
<accession>D7DCB4</accession>
<name>D7DCB4_STAHD</name>
<dbReference type="KEGG" id="shc:Shell_0689"/>
<sequence length="238" mass="28347">MKNRIIYRILSIDKNVKLLIVIEENCMIDEIDKKLKALGIGRFQVMALLQAARHYLLKGDLDKSKSFGLNRAIFYAWAKYYGPHKWPMRLMRVMEELRRKTIRGEKIAECPQGYVKVLGECIAIGPRGYYMIGDQEQLPIDFDKQVNKKIKLVIDPETAWETALEYVSKFPRSILEDPRKFYKFVYEPVRDTFIKDLLVKKRVEPPKHIIEQIKSEEEMYKEFKKKQKSIFDYMRQNQ</sequence>
<reference evidence="2" key="1">
    <citation type="submission" date="2010-05" db="EMBL/GenBank/DDBJ databases">
        <title>Complete sequence of Staphylothermus hellenicus DSM 12710.</title>
        <authorList>
            <consortium name="US DOE Joint Genome Institute"/>
            <person name="Lucas S."/>
            <person name="Copeland A."/>
            <person name="Lapidus A."/>
            <person name="Cheng J.-F."/>
            <person name="Bruce D."/>
            <person name="Goodwin L."/>
            <person name="Pitluck S."/>
            <person name="Davenport K."/>
            <person name="Detter J.C."/>
            <person name="Han C."/>
            <person name="Tapia R."/>
            <person name="Larimer F."/>
            <person name="Land M."/>
            <person name="Hauser L."/>
            <person name="Kyrpides N."/>
            <person name="Mikhailova N."/>
            <person name="Anderson I.J."/>
            <person name="Woyke T."/>
        </authorList>
    </citation>
    <scope>NUCLEOTIDE SEQUENCE [LARGE SCALE GENOMIC DNA]</scope>
    <source>
        <strain evidence="2">DSM 12710 / JCM 10830 / BK20S6-10-b1 / P8</strain>
    </source>
</reference>
<dbReference type="RefSeq" id="WP_013143009.1">
    <property type="nucleotide sequence ID" value="NC_014205.1"/>
</dbReference>
<evidence type="ECO:0000313" key="1">
    <source>
        <dbReference type="EMBL" id="ADI31811.1"/>
    </source>
</evidence>
<reference evidence="1 2" key="2">
    <citation type="journal article" date="2011" name="Stand. Genomic Sci.">
        <title>Complete genome sequence of Staphylothermus hellenicus P8.</title>
        <authorList>
            <person name="Anderson I."/>
            <person name="Wirth R."/>
            <person name="Lucas S."/>
            <person name="Copeland A."/>
            <person name="Lapidus A."/>
            <person name="Cheng J.F."/>
            <person name="Goodwin L."/>
            <person name="Pitluck S."/>
            <person name="Davenport K."/>
            <person name="Detter J.C."/>
            <person name="Han C."/>
            <person name="Tapia R."/>
            <person name="Land M."/>
            <person name="Hauser L."/>
            <person name="Pati A."/>
            <person name="Mikhailova N."/>
            <person name="Woyke T."/>
            <person name="Klenk H.P."/>
            <person name="Kyrpides N."/>
            <person name="Ivanova N."/>
        </authorList>
    </citation>
    <scope>NUCLEOTIDE SEQUENCE [LARGE SCALE GENOMIC DNA]</scope>
    <source>
        <strain evidence="2">DSM 12710 / JCM 10830 / BK20S6-10-b1 / P8</strain>
    </source>
</reference>
<dbReference type="HOGENOM" id="CLU_091232_0_0_2"/>